<evidence type="ECO:0000256" key="1">
    <source>
        <dbReference type="SAM" id="MobiDB-lite"/>
    </source>
</evidence>
<comment type="caution">
    <text evidence="3">The sequence shown here is derived from an EMBL/GenBank/DDBJ whole genome shotgun (WGS) entry which is preliminary data.</text>
</comment>
<reference evidence="3" key="1">
    <citation type="journal article" date="2021" name="Nat. Commun.">
        <title>Genetic determinants of endophytism in the Arabidopsis root mycobiome.</title>
        <authorList>
            <person name="Mesny F."/>
            <person name="Miyauchi S."/>
            <person name="Thiergart T."/>
            <person name="Pickel B."/>
            <person name="Atanasova L."/>
            <person name="Karlsson M."/>
            <person name="Huettel B."/>
            <person name="Barry K.W."/>
            <person name="Haridas S."/>
            <person name="Chen C."/>
            <person name="Bauer D."/>
            <person name="Andreopoulos W."/>
            <person name="Pangilinan J."/>
            <person name="LaButti K."/>
            <person name="Riley R."/>
            <person name="Lipzen A."/>
            <person name="Clum A."/>
            <person name="Drula E."/>
            <person name="Henrissat B."/>
            <person name="Kohler A."/>
            <person name="Grigoriev I.V."/>
            <person name="Martin F.M."/>
            <person name="Hacquard S."/>
        </authorList>
    </citation>
    <scope>NUCLEOTIDE SEQUENCE</scope>
    <source>
        <strain evidence="3">MPI-SDFR-AT-0117</strain>
    </source>
</reference>
<dbReference type="EMBL" id="JAGSXJ010000007">
    <property type="protein sequence ID" value="KAH6689916.1"/>
    <property type="molecule type" value="Genomic_DNA"/>
</dbReference>
<dbReference type="OrthoDB" id="4846621at2759"/>
<feature type="domain" description="HTH psq-type" evidence="2">
    <location>
        <begin position="182"/>
        <end position="215"/>
    </location>
</feature>
<dbReference type="InterPro" id="IPR007889">
    <property type="entry name" value="HTH_Psq"/>
</dbReference>
<evidence type="ECO:0000313" key="3">
    <source>
        <dbReference type="EMBL" id="KAH6689916.1"/>
    </source>
</evidence>
<keyword evidence="4" id="KW-1185">Reference proteome</keyword>
<organism evidence="3 4">
    <name type="scientific">Plectosphaerella plurivora</name>
    <dbReference type="NCBI Taxonomy" id="936078"/>
    <lineage>
        <taxon>Eukaryota</taxon>
        <taxon>Fungi</taxon>
        <taxon>Dikarya</taxon>
        <taxon>Ascomycota</taxon>
        <taxon>Pezizomycotina</taxon>
        <taxon>Sordariomycetes</taxon>
        <taxon>Hypocreomycetidae</taxon>
        <taxon>Glomerellales</taxon>
        <taxon>Plectosphaerellaceae</taxon>
        <taxon>Plectosphaerella</taxon>
    </lineage>
</organism>
<sequence length="624" mass="68179">MVQALTAVQSGEGIKQSAKAFGIPYTSLYTRVKATEISSSKDPPKLTLSWDEDVMAQARLAVRRGDSIMETARAFNIPYTTLHGRVKKSQRSEPSPQPRRAPTPQPSPPAPEPAMPLKHTPTWTEDEMAAAITAFQNGEGIKASAGAHGIPITTLRKRLLKQSGGWFPRLAPPTTKPERTWTDEAMAKAVSAVHNGQTVKDASEAFGVPHGVLYNSLHKQLPPLPKRPMPTWTEDDMASAIIAVQKGQSLKTAAITFNIPYTSLFACLRKIPRPQSSHRAAPAKDDQTLADNEKKPNRVNYTEYQVDSALEAWDNGESLAIAAEKWGVPLSTLNRFRKHRHDYSTSSENGTSGPLGELPGGSPGPGQSLSQGVVYTETDVQHALEAMADGDRLIVTAKRWGVPKSVLRHERSKLERLPSPVPLENRPPTLSASRPRELLVRSRRAPNKKHDATIALENMADGMPLLTASRVWGIPEDVLRQRQHEISLKPKLMDKPMTQPATKPFHGSPASEDSISSFPTPEPLSANGTPERYCIKGEKSGFVDFMDDTTMVEDGMEPTDDEEDDAWELTHHGEEDAMDFADGEEEEDHLALIQSCVNAVVDDYEQGLLGDSSNGAPTLSGAGF</sequence>
<dbReference type="SUPFAM" id="SSF46689">
    <property type="entry name" value="Homeodomain-like"/>
    <property type="match status" value="3"/>
</dbReference>
<gene>
    <name evidence="3" type="ORF">F5X68DRAFT_274914</name>
</gene>
<proteinExistence type="predicted"/>
<feature type="region of interest" description="Disordered" evidence="1">
    <location>
        <begin position="80"/>
        <end position="120"/>
    </location>
</feature>
<feature type="compositionally biased region" description="Pro residues" evidence="1">
    <location>
        <begin position="95"/>
        <end position="114"/>
    </location>
</feature>
<feature type="domain" description="HTH psq-type" evidence="2">
    <location>
        <begin position="52"/>
        <end position="88"/>
    </location>
</feature>
<dbReference type="AlphaFoldDB" id="A0A9P9AEL7"/>
<name>A0A9P9AEL7_9PEZI</name>
<feature type="region of interest" description="Disordered" evidence="1">
    <location>
        <begin position="494"/>
        <end position="529"/>
    </location>
</feature>
<feature type="region of interest" description="Disordered" evidence="1">
    <location>
        <begin position="274"/>
        <end position="296"/>
    </location>
</feature>
<protein>
    <recommendedName>
        <fullName evidence="2">HTH psq-type domain-containing protein</fullName>
    </recommendedName>
</protein>
<dbReference type="InterPro" id="IPR009057">
    <property type="entry name" value="Homeodomain-like_sf"/>
</dbReference>
<feature type="compositionally biased region" description="Basic and acidic residues" evidence="1">
    <location>
        <begin position="282"/>
        <end position="296"/>
    </location>
</feature>
<dbReference type="Gene3D" id="1.10.10.60">
    <property type="entry name" value="Homeodomain-like"/>
    <property type="match status" value="3"/>
</dbReference>
<feature type="region of interest" description="Disordered" evidence="1">
    <location>
        <begin position="341"/>
        <end position="369"/>
    </location>
</feature>
<feature type="domain" description="HTH psq-type" evidence="2">
    <location>
        <begin position="233"/>
        <end position="271"/>
    </location>
</feature>
<feature type="domain" description="HTH psq-type" evidence="2">
    <location>
        <begin position="1"/>
        <end position="38"/>
    </location>
</feature>
<evidence type="ECO:0000313" key="4">
    <source>
        <dbReference type="Proteomes" id="UP000770015"/>
    </source>
</evidence>
<dbReference type="Pfam" id="PF05225">
    <property type="entry name" value="HTH_psq"/>
    <property type="match status" value="4"/>
</dbReference>
<evidence type="ECO:0000259" key="2">
    <source>
        <dbReference type="Pfam" id="PF05225"/>
    </source>
</evidence>
<dbReference type="GO" id="GO:0003677">
    <property type="term" value="F:DNA binding"/>
    <property type="evidence" value="ECO:0007669"/>
    <property type="project" value="InterPro"/>
</dbReference>
<dbReference type="Proteomes" id="UP000770015">
    <property type="component" value="Unassembled WGS sequence"/>
</dbReference>
<accession>A0A9P9AEL7</accession>